<dbReference type="GO" id="GO:0003987">
    <property type="term" value="F:acetate-CoA ligase activity"/>
    <property type="evidence" value="ECO:0007669"/>
    <property type="project" value="UniProtKB-EC"/>
</dbReference>
<dbReference type="EMBL" id="AZBU02000005">
    <property type="protein sequence ID" value="TKR77319.1"/>
    <property type="molecule type" value="Genomic_DNA"/>
</dbReference>
<dbReference type="GO" id="GO:0006085">
    <property type="term" value="P:acetyl-CoA biosynthetic process"/>
    <property type="evidence" value="ECO:0007669"/>
    <property type="project" value="TreeGrafter"/>
</dbReference>
<dbReference type="Proteomes" id="UP000298663">
    <property type="component" value="Unassembled WGS sequence"/>
</dbReference>
<evidence type="ECO:0000313" key="4">
    <source>
        <dbReference type="Proteomes" id="UP000298663"/>
    </source>
</evidence>
<dbReference type="EC" id="6.2.1.1" evidence="1"/>
<sequence length="363" mass="40360">MENLATLCLDVHLKGAKPDDPIVYKLHWEGNYWDGDIHDYAQLSLETVSIVAKKCARVLQQHGVGKGDTVVGYVPTVVQLPIIALGCANIGATFAFINPSDQDPTLLSKKLDILKPKAIICVDGFWRGTDLVHTKKNLDSALEVCDHKVDSVLVIRHTGPNPGTPPPTEEFVGRRPSYKLEVPMAAEERDFHWAKLISACPETEAIGGACEVSPEEIVATFLKLLPDGIQREEMTLKELMEVVGEFSSKHKPQSPFWVIGYPDKKASLIALMAAMIAGAEIVLFEGILSHPDPSRIGQVISKYEVQEIVISAEDVDLLMKFPDYVHFWKISTLKSVIYEGKSDDVDEINWLKEHFGEEKVKMF</sequence>
<dbReference type="Pfam" id="PF00501">
    <property type="entry name" value="AMP-binding"/>
    <property type="match status" value="1"/>
</dbReference>
<reference evidence="3 4" key="1">
    <citation type="journal article" date="2015" name="Genome Biol.">
        <title>Comparative genomics of Steinernema reveals deeply conserved gene regulatory networks.</title>
        <authorList>
            <person name="Dillman A.R."/>
            <person name="Macchietto M."/>
            <person name="Porter C.F."/>
            <person name="Rogers A."/>
            <person name="Williams B."/>
            <person name="Antoshechkin I."/>
            <person name="Lee M.M."/>
            <person name="Goodwin Z."/>
            <person name="Lu X."/>
            <person name="Lewis E.E."/>
            <person name="Goodrich-Blair H."/>
            <person name="Stock S.P."/>
            <person name="Adams B.J."/>
            <person name="Sternberg P.W."/>
            <person name="Mortazavi A."/>
        </authorList>
    </citation>
    <scope>NUCLEOTIDE SEQUENCE [LARGE SCALE GENOMIC DNA]</scope>
    <source>
        <strain evidence="3 4">ALL</strain>
    </source>
</reference>
<dbReference type="Gene3D" id="3.40.50.12780">
    <property type="entry name" value="N-terminal domain of ligase-like"/>
    <property type="match status" value="2"/>
</dbReference>
<accession>A0A4U5N4B9</accession>
<reference evidence="3 4" key="2">
    <citation type="journal article" date="2019" name="G3 (Bethesda)">
        <title>Hybrid Assembly of the Genome of the Entomopathogenic Nematode Steinernema carpocapsae Identifies the X-Chromosome.</title>
        <authorList>
            <person name="Serra L."/>
            <person name="Macchietto M."/>
            <person name="Macias-Munoz A."/>
            <person name="McGill C.J."/>
            <person name="Rodriguez I.M."/>
            <person name="Rodriguez B."/>
            <person name="Murad R."/>
            <person name="Mortazavi A."/>
        </authorList>
    </citation>
    <scope>NUCLEOTIDE SEQUENCE [LARGE SCALE GENOMIC DNA]</scope>
    <source>
        <strain evidence="3 4">ALL</strain>
    </source>
</reference>
<protein>
    <recommendedName>
        <fullName evidence="1">acetate--CoA ligase</fullName>
        <ecNumber evidence="1">6.2.1.1</ecNumber>
    </recommendedName>
</protein>
<dbReference type="OrthoDB" id="5830402at2759"/>
<evidence type="ECO:0000256" key="1">
    <source>
        <dbReference type="ARBA" id="ARBA00013275"/>
    </source>
</evidence>
<dbReference type="SUPFAM" id="SSF56801">
    <property type="entry name" value="Acetyl-CoA synthetase-like"/>
    <property type="match status" value="2"/>
</dbReference>
<organism evidence="3 4">
    <name type="scientific">Steinernema carpocapsae</name>
    <name type="common">Entomopathogenic nematode</name>
    <dbReference type="NCBI Taxonomy" id="34508"/>
    <lineage>
        <taxon>Eukaryota</taxon>
        <taxon>Metazoa</taxon>
        <taxon>Ecdysozoa</taxon>
        <taxon>Nematoda</taxon>
        <taxon>Chromadorea</taxon>
        <taxon>Rhabditida</taxon>
        <taxon>Tylenchina</taxon>
        <taxon>Panagrolaimomorpha</taxon>
        <taxon>Strongyloidoidea</taxon>
        <taxon>Steinernematidae</taxon>
        <taxon>Steinernema</taxon>
    </lineage>
</organism>
<dbReference type="PANTHER" id="PTHR24095:SF244">
    <property type="entry name" value="ACETYL-COENZYME A SYNTHETASE"/>
    <property type="match status" value="1"/>
</dbReference>
<keyword evidence="4" id="KW-1185">Reference proteome</keyword>
<dbReference type="InterPro" id="IPR042099">
    <property type="entry name" value="ANL_N_sf"/>
</dbReference>
<evidence type="ECO:0000313" key="3">
    <source>
        <dbReference type="EMBL" id="TKR77319.1"/>
    </source>
</evidence>
<dbReference type="InterPro" id="IPR000873">
    <property type="entry name" value="AMP-dep_synth/lig_dom"/>
</dbReference>
<comment type="caution">
    <text evidence="3">The sequence shown here is derived from an EMBL/GenBank/DDBJ whole genome shotgun (WGS) entry which is preliminary data.</text>
</comment>
<evidence type="ECO:0000259" key="2">
    <source>
        <dbReference type="Pfam" id="PF00501"/>
    </source>
</evidence>
<dbReference type="PANTHER" id="PTHR24095">
    <property type="entry name" value="ACETYL-COENZYME A SYNTHETASE"/>
    <property type="match status" value="1"/>
</dbReference>
<dbReference type="STRING" id="34508.A0A4U5N4B9"/>
<proteinExistence type="predicted"/>
<name>A0A4U5N4B9_STECR</name>
<feature type="domain" description="AMP-dependent synthetase/ligase" evidence="2">
    <location>
        <begin position="38"/>
        <end position="164"/>
    </location>
</feature>
<dbReference type="AlphaFoldDB" id="A0A4U5N4B9"/>
<gene>
    <name evidence="3" type="ORF">L596_018316</name>
</gene>